<accession>A0ABD2C9M3</accession>
<comment type="caution">
    <text evidence="1">The sequence shown here is derived from an EMBL/GenBank/DDBJ whole genome shotgun (WGS) entry which is preliminary data.</text>
</comment>
<reference evidence="1 2" key="1">
    <citation type="journal article" date="2024" name="Ann. Entomol. Soc. Am.">
        <title>Genomic analyses of the southern and eastern yellowjacket wasps (Hymenoptera: Vespidae) reveal evolutionary signatures of social life.</title>
        <authorList>
            <person name="Catto M.A."/>
            <person name="Caine P.B."/>
            <person name="Orr S.E."/>
            <person name="Hunt B.G."/>
            <person name="Goodisman M.A.D."/>
        </authorList>
    </citation>
    <scope>NUCLEOTIDE SEQUENCE [LARGE SCALE GENOMIC DNA]</scope>
    <source>
        <strain evidence="1">232</strain>
        <tissue evidence="1">Head and thorax</tissue>
    </source>
</reference>
<evidence type="ECO:0000313" key="2">
    <source>
        <dbReference type="Proteomes" id="UP001607303"/>
    </source>
</evidence>
<keyword evidence="2" id="KW-1185">Reference proteome</keyword>
<dbReference type="EMBL" id="JAYRBN010000058">
    <property type="protein sequence ID" value="KAL2741759.1"/>
    <property type="molecule type" value="Genomic_DNA"/>
</dbReference>
<name>A0ABD2C9M3_VESMC</name>
<proteinExistence type="predicted"/>
<sequence length="77" mass="8963">MSSRFCHTSSVTLPLMGTGYTTYVDEESIHIKKIRKISLIKKESIEITLTFKVASPFALFESHIRKMSTFEHHQDFR</sequence>
<evidence type="ECO:0000313" key="1">
    <source>
        <dbReference type="EMBL" id="KAL2741759.1"/>
    </source>
</evidence>
<dbReference type="AlphaFoldDB" id="A0ABD2C9M3"/>
<protein>
    <submittedName>
        <fullName evidence="1">Uncharacterized protein</fullName>
    </submittedName>
</protein>
<organism evidence="1 2">
    <name type="scientific">Vespula maculifrons</name>
    <name type="common">Eastern yellow jacket</name>
    <name type="synonym">Wasp</name>
    <dbReference type="NCBI Taxonomy" id="7453"/>
    <lineage>
        <taxon>Eukaryota</taxon>
        <taxon>Metazoa</taxon>
        <taxon>Ecdysozoa</taxon>
        <taxon>Arthropoda</taxon>
        <taxon>Hexapoda</taxon>
        <taxon>Insecta</taxon>
        <taxon>Pterygota</taxon>
        <taxon>Neoptera</taxon>
        <taxon>Endopterygota</taxon>
        <taxon>Hymenoptera</taxon>
        <taxon>Apocrita</taxon>
        <taxon>Aculeata</taxon>
        <taxon>Vespoidea</taxon>
        <taxon>Vespidae</taxon>
        <taxon>Vespinae</taxon>
        <taxon>Vespula</taxon>
    </lineage>
</organism>
<dbReference type="Proteomes" id="UP001607303">
    <property type="component" value="Unassembled WGS sequence"/>
</dbReference>
<gene>
    <name evidence="1" type="ORF">V1477_009388</name>
</gene>